<sequence length="613" mass="66984">MITQWFDPEPTFKGLLFAQELIRQGHDVEVVTGYPNYPGGKLYDGYTMTGFRREVVGGVRVLRVPLYPSHDGSAVKRIANYVSFAAAASVGVLAMGRPDVAYVYHPPATVCLPAVVLKALKGVPYVYDVQDLWPDTLAATGMLTHPRALAIVGRFMKGVYSGAARIAVLSDGFREALSTRGVPRSKVEVIHNWADEAQIDVSVTSDKPAEDLGFGDDFIVTFAGNLGKAQGLESVLDAAGLLREKTGLRFVFVGGGLEAENLQREARRRGLANVTFLPRRPISEMGNILTRSDALLVHLRDEPLFEITIPSKTQAYLMAGRPILMAVRGDAARLVECAGAGKVFEPESPAQLADAVTELMSLTPEARAELGRAGARFYQEKLSLKVGAARFGEVLRTASLSKPWVLGPKRLGDIVVSGAALVLFSVPIGVIAIAVRLKLGRPVIFRQLRPGRHGEPFEMIKFRTMTDKRDASGTLLSDAERLTSFGRLLRSTSADELPSLWNVLRGDMSLVGPRPLLLRYTEYFTDEESIRLHVRPGITGLAQINGRNTASWDSRLADDVTYVENLSLALDLRILCRTVARVFRRSGVVEDPESLMANLDVERSTARTKASVE</sequence>
<dbReference type="RefSeq" id="WP_163288675.1">
    <property type="nucleotide sequence ID" value="NZ_JAAGWY010000001.1"/>
</dbReference>
<keyword evidence="2" id="KW-0328">Glycosyltransferase</keyword>
<feature type="domain" description="Glycosyltransferase subfamily 4-like N-terminal" evidence="7">
    <location>
        <begin position="18"/>
        <end position="193"/>
    </location>
</feature>
<proteinExistence type="inferred from homology"/>
<feature type="transmembrane region" description="Helical" evidence="4">
    <location>
        <begin position="414"/>
        <end position="437"/>
    </location>
</feature>
<evidence type="ECO:0000313" key="8">
    <source>
        <dbReference type="EMBL" id="NEN05463.1"/>
    </source>
</evidence>
<dbReference type="Gene3D" id="3.40.50.2000">
    <property type="entry name" value="Glycogen Phosphorylase B"/>
    <property type="match status" value="2"/>
</dbReference>
<keyword evidence="4" id="KW-1133">Transmembrane helix</keyword>
<dbReference type="AlphaFoldDB" id="A0A6L9XVP8"/>
<dbReference type="PANTHER" id="PTHR30576">
    <property type="entry name" value="COLANIC BIOSYNTHESIS UDP-GLUCOSE LIPID CARRIER TRANSFERASE"/>
    <property type="match status" value="1"/>
</dbReference>
<dbReference type="InterPro" id="IPR003362">
    <property type="entry name" value="Bact_transf"/>
</dbReference>
<dbReference type="GO" id="GO:0016757">
    <property type="term" value="F:glycosyltransferase activity"/>
    <property type="evidence" value="ECO:0007669"/>
    <property type="project" value="UniProtKB-KW"/>
</dbReference>
<gene>
    <name evidence="8" type="ORF">G3T36_06225</name>
</gene>
<keyword evidence="3 8" id="KW-0808">Transferase</keyword>
<dbReference type="Pfam" id="PF00534">
    <property type="entry name" value="Glycos_transf_1"/>
    <property type="match status" value="1"/>
</dbReference>
<accession>A0A6L9XVP8</accession>
<feature type="domain" description="Glycosyl transferase family 1" evidence="5">
    <location>
        <begin position="215"/>
        <end position="375"/>
    </location>
</feature>
<evidence type="ECO:0000256" key="4">
    <source>
        <dbReference type="SAM" id="Phobius"/>
    </source>
</evidence>
<dbReference type="SUPFAM" id="SSF53756">
    <property type="entry name" value="UDP-Glycosyltransferase/glycogen phosphorylase"/>
    <property type="match status" value="1"/>
</dbReference>
<organism evidence="8 9">
    <name type="scientific">Leifsonia tongyongensis</name>
    <dbReference type="NCBI Taxonomy" id="1268043"/>
    <lineage>
        <taxon>Bacteria</taxon>
        <taxon>Bacillati</taxon>
        <taxon>Actinomycetota</taxon>
        <taxon>Actinomycetes</taxon>
        <taxon>Micrococcales</taxon>
        <taxon>Microbacteriaceae</taxon>
        <taxon>Leifsonia</taxon>
    </lineage>
</organism>
<evidence type="ECO:0000259" key="6">
    <source>
        <dbReference type="Pfam" id="PF02397"/>
    </source>
</evidence>
<keyword evidence="4" id="KW-0812">Transmembrane</keyword>
<evidence type="ECO:0000256" key="3">
    <source>
        <dbReference type="ARBA" id="ARBA00022679"/>
    </source>
</evidence>
<comment type="similarity">
    <text evidence="1">Belongs to the bacterial sugar transferase family.</text>
</comment>
<dbReference type="Proteomes" id="UP000474967">
    <property type="component" value="Unassembled WGS sequence"/>
</dbReference>
<dbReference type="PANTHER" id="PTHR30576:SF8">
    <property type="entry name" value="UNDECAPRENYL-PHOSPHATE GALACTOSE PHOSPHOTRANSFERASE"/>
    <property type="match status" value="1"/>
</dbReference>
<evidence type="ECO:0000256" key="2">
    <source>
        <dbReference type="ARBA" id="ARBA00022676"/>
    </source>
</evidence>
<keyword evidence="9" id="KW-1185">Reference proteome</keyword>
<reference evidence="8 9" key="1">
    <citation type="journal article" date="2014" name="J. Microbiol.">
        <title>Diaminobutyricibacter tongyongensis gen. nov., sp. nov. and Homoserinibacter gongjuensis gen. nov., sp. nov. belong to the family Microbacteriaceae.</title>
        <authorList>
            <person name="Kim S.J."/>
            <person name="Ahn J.H."/>
            <person name="Weon H.Y."/>
            <person name="Hamada M."/>
            <person name="Suzuki K."/>
            <person name="Kwon S.W."/>
        </authorList>
    </citation>
    <scope>NUCLEOTIDE SEQUENCE [LARGE SCALE GENOMIC DNA]</scope>
    <source>
        <strain evidence="8 9">NBRC 108724</strain>
    </source>
</reference>
<comment type="caution">
    <text evidence="8">The sequence shown here is derived from an EMBL/GenBank/DDBJ whole genome shotgun (WGS) entry which is preliminary data.</text>
</comment>
<evidence type="ECO:0000259" key="5">
    <source>
        <dbReference type="Pfam" id="PF00534"/>
    </source>
</evidence>
<dbReference type="GO" id="GO:0016780">
    <property type="term" value="F:phosphotransferase activity, for other substituted phosphate groups"/>
    <property type="evidence" value="ECO:0007669"/>
    <property type="project" value="TreeGrafter"/>
</dbReference>
<dbReference type="Pfam" id="PF02397">
    <property type="entry name" value="Bac_transf"/>
    <property type="match status" value="1"/>
</dbReference>
<evidence type="ECO:0000259" key="7">
    <source>
        <dbReference type="Pfam" id="PF13579"/>
    </source>
</evidence>
<evidence type="ECO:0000256" key="1">
    <source>
        <dbReference type="ARBA" id="ARBA00006464"/>
    </source>
</evidence>
<name>A0A6L9XVP8_9MICO</name>
<dbReference type="CDD" id="cd03794">
    <property type="entry name" value="GT4_WbuB-like"/>
    <property type="match status" value="1"/>
</dbReference>
<dbReference type="EMBL" id="JAAGWY010000001">
    <property type="protein sequence ID" value="NEN05463.1"/>
    <property type="molecule type" value="Genomic_DNA"/>
</dbReference>
<dbReference type="Pfam" id="PF13579">
    <property type="entry name" value="Glyco_trans_4_4"/>
    <property type="match status" value="1"/>
</dbReference>
<feature type="domain" description="Bacterial sugar transferase" evidence="6">
    <location>
        <begin position="409"/>
        <end position="583"/>
    </location>
</feature>
<dbReference type="InterPro" id="IPR028098">
    <property type="entry name" value="Glyco_trans_4-like_N"/>
</dbReference>
<dbReference type="InterPro" id="IPR001296">
    <property type="entry name" value="Glyco_trans_1"/>
</dbReference>
<protein>
    <submittedName>
        <fullName evidence="8">Glycosyltransferase</fullName>
    </submittedName>
</protein>
<evidence type="ECO:0000313" key="9">
    <source>
        <dbReference type="Proteomes" id="UP000474967"/>
    </source>
</evidence>
<keyword evidence="4" id="KW-0472">Membrane</keyword>